<protein>
    <submittedName>
        <fullName evidence="1">Uncharacterized protein</fullName>
    </submittedName>
</protein>
<dbReference type="EMBL" id="GL833122">
    <property type="protein sequence ID" value="EGB11497.1"/>
    <property type="molecule type" value="Genomic_DNA"/>
</dbReference>
<evidence type="ECO:0000313" key="1">
    <source>
        <dbReference type="EMBL" id="EGB11497.1"/>
    </source>
</evidence>
<dbReference type="InParanoid" id="F0Y068"/>
<dbReference type="KEGG" id="aaf:AURANDRAFT_61934"/>
<organism evidence="2">
    <name type="scientific">Aureococcus anophagefferens</name>
    <name type="common">Harmful bloom alga</name>
    <dbReference type="NCBI Taxonomy" id="44056"/>
    <lineage>
        <taxon>Eukaryota</taxon>
        <taxon>Sar</taxon>
        <taxon>Stramenopiles</taxon>
        <taxon>Ochrophyta</taxon>
        <taxon>Pelagophyceae</taxon>
        <taxon>Pelagomonadales</taxon>
        <taxon>Pelagomonadaceae</taxon>
        <taxon>Aureococcus</taxon>
    </lineage>
</organism>
<dbReference type="Gene3D" id="3.40.50.150">
    <property type="entry name" value="Vaccinia Virus protein VP39"/>
    <property type="match status" value="1"/>
</dbReference>
<dbReference type="RefSeq" id="XP_009033858.1">
    <property type="nucleotide sequence ID" value="XM_009035610.1"/>
</dbReference>
<accession>F0Y068</accession>
<proteinExistence type="predicted"/>
<reference evidence="1 2" key="1">
    <citation type="journal article" date="2011" name="Proc. Natl. Acad. Sci. U.S.A.">
        <title>Niche of harmful alga Aureococcus anophagefferens revealed through ecogenomics.</title>
        <authorList>
            <person name="Gobler C.J."/>
            <person name="Berry D.L."/>
            <person name="Dyhrman S.T."/>
            <person name="Wilhelm S.W."/>
            <person name="Salamov A."/>
            <person name="Lobanov A.V."/>
            <person name="Zhang Y."/>
            <person name="Collier J.L."/>
            <person name="Wurch L.L."/>
            <person name="Kustka A.B."/>
            <person name="Dill B.D."/>
            <person name="Shah M."/>
            <person name="VerBerkmoes N.C."/>
            <person name="Kuo A."/>
            <person name="Terry A."/>
            <person name="Pangilinan J."/>
            <person name="Lindquist E.A."/>
            <person name="Lucas S."/>
            <person name="Paulsen I.T."/>
            <person name="Hattenrath-Lehmann T.K."/>
            <person name="Talmage S.C."/>
            <person name="Walker E.A."/>
            <person name="Koch F."/>
            <person name="Burson A.M."/>
            <person name="Marcoval M.A."/>
            <person name="Tang Y.Z."/>
            <person name="Lecleir G.R."/>
            <person name="Coyne K.J."/>
            <person name="Berg G.M."/>
            <person name="Bertrand E.M."/>
            <person name="Saito M.A."/>
            <person name="Gladyshev V.N."/>
            <person name="Grigoriev I.V."/>
        </authorList>
    </citation>
    <scope>NUCLEOTIDE SEQUENCE [LARGE SCALE GENOMIC DNA]</scope>
    <source>
        <strain evidence="2">CCMP 1984</strain>
    </source>
</reference>
<dbReference type="OrthoDB" id="407477at2759"/>
<dbReference type="AlphaFoldDB" id="F0Y068"/>
<gene>
    <name evidence="1" type="ORF">AURANDRAFT_61934</name>
</gene>
<keyword evidence="2" id="KW-1185">Reference proteome</keyword>
<evidence type="ECO:0000313" key="2">
    <source>
        <dbReference type="Proteomes" id="UP000002729"/>
    </source>
</evidence>
<name>F0Y068_AURAN</name>
<dbReference type="Proteomes" id="UP000002729">
    <property type="component" value="Unassembled WGS sequence"/>
</dbReference>
<sequence>MIVGAAAPGYNWGGLTNQLVGFYEFVLLAASLNASISHPSVRWLGHPLGWPIAHFPHAALWDVDHWNAVAEAHAGLLPRLVDAPDAAVERWAPLSFVDPPDAALFLHNKGFRGGARAQAQIDRVAAFYAALRPAEFIVDLIDRSAPKQPYGAAHARLERDVRHDRWPEMQEARVGLRDLYGMMAASEDLDACRAGAEQLYVAANFALVDDDDDARLLGNGTTPWAGTALASSANGLVADAVHSRAAAALYDREFPATATPPHRTGWEMAVPAAAANFVGGVVDFYLCRDAAYFVGYPRLSTFDVAVLDARTVRATACSFTYDREGVAPVRDLSRRYATGGAAALLPRAEAFGASDALCVLDPGFGLGEGAMYFDRALDEVQVSEAARLWMPTVYPLIRGFDGVDLEGTTRLVMGAAVEARKACLREGREAAVVEPAAAADGDAVVEEDVVRLHAASAMTAAGGAYETDKVVEHGYERVYWRYLPPRGSAPSIFEIGVERGRSLAMWRALYPDAHLVGLDFGALMPDGFTETRWYAGADRSARTVVVRGDGGDARDLARAGLDGPFDLVVDDGSHWPEHQMAAVAFAFGAPGFLKPGATYIVEDVETSYWRRGSKLFGNEISGATRVVEDLKDLADAVNRHVHGGPRGDWTDAVDTVTFAHNCVILTKRRAYAAGAAIPPRSPDSGAPYRFRRCIDGVCDIRGSSN</sequence>
<dbReference type="InterPro" id="IPR029063">
    <property type="entry name" value="SAM-dependent_MTases_sf"/>
</dbReference>
<dbReference type="GeneID" id="20223664"/>
<dbReference type="SUPFAM" id="SSF53335">
    <property type="entry name" value="S-adenosyl-L-methionine-dependent methyltransferases"/>
    <property type="match status" value="1"/>
</dbReference>